<accession>A0AAW5NZP9</accession>
<dbReference type="AlphaFoldDB" id="A0AAW5NZP9"/>
<reference evidence="2" key="1">
    <citation type="submission" date="2022-08" db="EMBL/GenBank/DDBJ databases">
        <title>Genome Sequencing of Bacteroides fragilis Group Isolates with Nanopore Technology.</title>
        <authorList>
            <person name="Tisza M.J."/>
            <person name="Smith D."/>
            <person name="Dekker J.P."/>
        </authorList>
    </citation>
    <scope>NUCLEOTIDE SEQUENCE</scope>
    <source>
        <strain evidence="2">BFG-351</strain>
    </source>
</reference>
<protein>
    <recommendedName>
        <fullName evidence="4">DNA-binding protein</fullName>
    </recommendedName>
</protein>
<dbReference type="RefSeq" id="WP_258990646.1">
    <property type="nucleotide sequence ID" value="NZ_JANUTS010000001.1"/>
</dbReference>
<evidence type="ECO:0000256" key="1">
    <source>
        <dbReference type="SAM" id="MobiDB-lite"/>
    </source>
</evidence>
<name>A0AAW5NZP9_9BACE</name>
<dbReference type="EMBL" id="JANUTS010000001">
    <property type="protein sequence ID" value="MCS2793735.1"/>
    <property type="molecule type" value="Genomic_DNA"/>
</dbReference>
<sequence>MKILQFLDHLIPYETFLNDLSSRIVRQLKADKDDPEFISQRKAYELFGRRNVERWKRQGKVVSYKRPGKVEYRTADLRLLQRTTQDYFDESQPKQAEKSVKKDKQ</sequence>
<comment type="caution">
    <text evidence="2">The sequence shown here is derived from an EMBL/GenBank/DDBJ whole genome shotgun (WGS) entry which is preliminary data.</text>
</comment>
<proteinExistence type="predicted"/>
<evidence type="ECO:0008006" key="4">
    <source>
        <dbReference type="Google" id="ProtNLM"/>
    </source>
</evidence>
<evidence type="ECO:0000313" key="3">
    <source>
        <dbReference type="Proteomes" id="UP001204548"/>
    </source>
</evidence>
<feature type="region of interest" description="Disordered" evidence="1">
    <location>
        <begin position="84"/>
        <end position="105"/>
    </location>
</feature>
<dbReference type="Proteomes" id="UP001204548">
    <property type="component" value="Unassembled WGS sequence"/>
</dbReference>
<feature type="compositionally biased region" description="Basic and acidic residues" evidence="1">
    <location>
        <begin position="91"/>
        <end position="105"/>
    </location>
</feature>
<organism evidence="2 3">
    <name type="scientific">Bacteroides faecis</name>
    <dbReference type="NCBI Taxonomy" id="674529"/>
    <lineage>
        <taxon>Bacteria</taxon>
        <taxon>Pseudomonadati</taxon>
        <taxon>Bacteroidota</taxon>
        <taxon>Bacteroidia</taxon>
        <taxon>Bacteroidales</taxon>
        <taxon>Bacteroidaceae</taxon>
        <taxon>Bacteroides</taxon>
    </lineage>
</organism>
<evidence type="ECO:0000313" key="2">
    <source>
        <dbReference type="EMBL" id="MCS2793735.1"/>
    </source>
</evidence>
<gene>
    <name evidence="2" type="ORF">NXW97_17320</name>
</gene>